<organism evidence="1">
    <name type="scientific">marine sediment metagenome</name>
    <dbReference type="NCBI Taxonomy" id="412755"/>
    <lineage>
        <taxon>unclassified sequences</taxon>
        <taxon>metagenomes</taxon>
        <taxon>ecological metagenomes</taxon>
    </lineage>
</organism>
<dbReference type="AlphaFoldDB" id="A0A0F9V4Q0"/>
<sequence>MNLITVDINGTPHKTDGVVVDFKVFAKWLDNRFFVLASGEGDLFDPLNSSNNVHKKDKERGGMFWKLIACSQECYQQYTTFLRSKNRTSYIVAQRRFRNDSK</sequence>
<comment type="caution">
    <text evidence="1">The sequence shown here is derived from an EMBL/GenBank/DDBJ whole genome shotgun (WGS) entry which is preliminary data.</text>
</comment>
<protein>
    <submittedName>
        <fullName evidence="1">Uncharacterized protein</fullName>
    </submittedName>
</protein>
<name>A0A0F9V4Q0_9ZZZZ</name>
<dbReference type="EMBL" id="LAZR01000049">
    <property type="protein sequence ID" value="KKN98964.1"/>
    <property type="molecule type" value="Genomic_DNA"/>
</dbReference>
<gene>
    <name evidence="1" type="ORF">LCGC14_0142090</name>
</gene>
<reference evidence="1" key="1">
    <citation type="journal article" date="2015" name="Nature">
        <title>Complex archaea that bridge the gap between prokaryotes and eukaryotes.</title>
        <authorList>
            <person name="Spang A."/>
            <person name="Saw J.H."/>
            <person name="Jorgensen S.L."/>
            <person name="Zaremba-Niedzwiedzka K."/>
            <person name="Martijn J."/>
            <person name="Lind A.E."/>
            <person name="van Eijk R."/>
            <person name="Schleper C."/>
            <person name="Guy L."/>
            <person name="Ettema T.J."/>
        </authorList>
    </citation>
    <scope>NUCLEOTIDE SEQUENCE</scope>
</reference>
<proteinExistence type="predicted"/>
<evidence type="ECO:0000313" key="1">
    <source>
        <dbReference type="EMBL" id="KKN98964.1"/>
    </source>
</evidence>
<accession>A0A0F9V4Q0</accession>